<evidence type="ECO:0000313" key="3">
    <source>
        <dbReference type="Proteomes" id="UP000634136"/>
    </source>
</evidence>
<dbReference type="EMBL" id="JAAIUW010000006">
    <property type="protein sequence ID" value="KAF7826917.1"/>
    <property type="molecule type" value="Genomic_DNA"/>
</dbReference>
<proteinExistence type="predicted"/>
<sequence length="270" mass="29536">MLLLLVQFNSKLLNTDLKVRYDHVIIGFVTPTKKVITVFTMREPCASPKFSPWILLSSRSHCSHYVSTSTQYPSSRGGRSRTLRIRVRYIHATALRPLLPRRISVFAITNGSSIVPCSLLPTLCLSNVLPLPSHSDPSPSPAAPLSCNGDLLFMPNTPTVAAINLKLLVENVCPNRWASSSIDRVPCFEGFSDIHYDSGSHEATHYLIMYFPGGLLQLLIMISVAALLSIGSSEMILSSNECVPTSPVSCVPIWRSMINSSPTVLSPTPS</sequence>
<evidence type="ECO:0000313" key="2">
    <source>
        <dbReference type="EMBL" id="KAF7826917.1"/>
    </source>
</evidence>
<keyword evidence="3" id="KW-1185">Reference proteome</keyword>
<reference evidence="2" key="1">
    <citation type="submission" date="2020-09" db="EMBL/GenBank/DDBJ databases">
        <title>Genome-Enabled Discovery of Anthraquinone Biosynthesis in Senna tora.</title>
        <authorList>
            <person name="Kang S.-H."/>
            <person name="Pandey R.P."/>
            <person name="Lee C.-M."/>
            <person name="Sim J.-S."/>
            <person name="Jeong J.-T."/>
            <person name="Choi B.-S."/>
            <person name="Jung M."/>
            <person name="Ginzburg D."/>
            <person name="Zhao K."/>
            <person name="Won S.Y."/>
            <person name="Oh T.-J."/>
            <person name="Yu Y."/>
            <person name="Kim N.-H."/>
            <person name="Lee O.R."/>
            <person name="Lee T.-H."/>
            <person name="Bashyal P."/>
            <person name="Kim T.-S."/>
            <person name="Lee W.-H."/>
            <person name="Kawkins C."/>
            <person name="Kim C.-K."/>
            <person name="Kim J.S."/>
            <person name="Ahn B.O."/>
            <person name="Rhee S.Y."/>
            <person name="Sohng J.K."/>
        </authorList>
    </citation>
    <scope>NUCLEOTIDE SEQUENCE</scope>
    <source>
        <tissue evidence="2">Leaf</tissue>
    </source>
</reference>
<dbReference type="AlphaFoldDB" id="A0A834TT27"/>
<organism evidence="2 3">
    <name type="scientific">Senna tora</name>
    <dbReference type="NCBI Taxonomy" id="362788"/>
    <lineage>
        <taxon>Eukaryota</taxon>
        <taxon>Viridiplantae</taxon>
        <taxon>Streptophyta</taxon>
        <taxon>Embryophyta</taxon>
        <taxon>Tracheophyta</taxon>
        <taxon>Spermatophyta</taxon>
        <taxon>Magnoliopsida</taxon>
        <taxon>eudicotyledons</taxon>
        <taxon>Gunneridae</taxon>
        <taxon>Pentapetalae</taxon>
        <taxon>rosids</taxon>
        <taxon>fabids</taxon>
        <taxon>Fabales</taxon>
        <taxon>Fabaceae</taxon>
        <taxon>Caesalpinioideae</taxon>
        <taxon>Cassia clade</taxon>
        <taxon>Senna</taxon>
    </lineage>
</organism>
<comment type="caution">
    <text evidence="2">The sequence shown here is derived from an EMBL/GenBank/DDBJ whole genome shotgun (WGS) entry which is preliminary data.</text>
</comment>
<keyword evidence="1" id="KW-0812">Transmembrane</keyword>
<feature type="transmembrane region" description="Helical" evidence="1">
    <location>
        <begin position="207"/>
        <end position="230"/>
    </location>
</feature>
<name>A0A834TT27_9FABA</name>
<gene>
    <name evidence="2" type="ORF">G2W53_018081</name>
</gene>
<dbReference type="Proteomes" id="UP000634136">
    <property type="component" value="Unassembled WGS sequence"/>
</dbReference>
<keyword evidence="1" id="KW-1133">Transmembrane helix</keyword>
<protein>
    <submittedName>
        <fullName evidence="2">Uncharacterized protein</fullName>
    </submittedName>
</protein>
<accession>A0A834TT27</accession>
<keyword evidence="1" id="KW-0472">Membrane</keyword>
<evidence type="ECO:0000256" key="1">
    <source>
        <dbReference type="SAM" id="Phobius"/>
    </source>
</evidence>